<dbReference type="Gene3D" id="1.10.225.10">
    <property type="entry name" value="Saposin-like"/>
    <property type="match status" value="2"/>
</dbReference>
<dbReference type="Pfam" id="PF05184">
    <property type="entry name" value="SapB_1"/>
    <property type="match status" value="1"/>
</dbReference>
<dbReference type="EMBL" id="ADBJ01000029">
    <property type="protein sequence ID" value="EFA80607.1"/>
    <property type="molecule type" value="Genomic_DNA"/>
</dbReference>
<organism evidence="12 13">
    <name type="scientific">Heterostelium pallidum (strain ATCC 26659 / Pp 5 / PN500)</name>
    <name type="common">Cellular slime mold</name>
    <name type="synonym">Polysphondylium pallidum</name>
    <dbReference type="NCBI Taxonomy" id="670386"/>
    <lineage>
        <taxon>Eukaryota</taxon>
        <taxon>Amoebozoa</taxon>
        <taxon>Evosea</taxon>
        <taxon>Eumycetozoa</taxon>
        <taxon>Dictyostelia</taxon>
        <taxon>Acytosteliales</taxon>
        <taxon>Acytosteliaceae</taxon>
        <taxon>Heterostelium</taxon>
    </lineage>
</organism>
<dbReference type="InterPro" id="IPR007856">
    <property type="entry name" value="SapB_1"/>
</dbReference>
<dbReference type="GO" id="GO:0005576">
    <property type="term" value="C:extracellular region"/>
    <property type="evidence" value="ECO:0007669"/>
    <property type="project" value="UniProtKB-SubCell"/>
</dbReference>
<evidence type="ECO:0000256" key="7">
    <source>
        <dbReference type="ARBA" id="ARBA00037221"/>
    </source>
</evidence>
<gene>
    <name evidence="12" type="primary">jcdC</name>
    <name evidence="12" type="ORF">PPL_06546</name>
</gene>
<dbReference type="Pfam" id="PF03489">
    <property type="entry name" value="SapB_2"/>
    <property type="match status" value="1"/>
</dbReference>
<feature type="signal peptide" evidence="10">
    <location>
        <begin position="1"/>
        <end position="19"/>
    </location>
</feature>
<dbReference type="SMART" id="SM00741">
    <property type="entry name" value="SapB"/>
    <property type="match status" value="2"/>
</dbReference>
<comment type="function">
    <text evidence="7">Pulmonary surfactant-associated proteins promote alveolar stability by lowering the surface tension at the air-liquid interface in the peripheral air spaces. SP-B increases the collapse pressure of palmitic acid to nearly 70 millinewtons per meter.</text>
</comment>
<evidence type="ECO:0000256" key="10">
    <source>
        <dbReference type="SAM" id="SignalP"/>
    </source>
</evidence>
<dbReference type="InterPro" id="IPR041667">
    <property type="entry name" value="Cupin_8"/>
</dbReference>
<reference evidence="12 13" key="1">
    <citation type="journal article" date="2011" name="Genome Res.">
        <title>Phylogeny-wide analysis of social amoeba genomes highlights ancient origins for complex intercellular communication.</title>
        <authorList>
            <person name="Heidel A.J."/>
            <person name="Lawal H.M."/>
            <person name="Felder M."/>
            <person name="Schilde C."/>
            <person name="Helps N.R."/>
            <person name="Tunggal B."/>
            <person name="Rivero F."/>
            <person name="John U."/>
            <person name="Schleicher M."/>
            <person name="Eichinger L."/>
            <person name="Platzer M."/>
            <person name="Noegel A.A."/>
            <person name="Schaap P."/>
            <person name="Gloeckner G."/>
        </authorList>
    </citation>
    <scope>NUCLEOTIDE SEQUENCE [LARGE SCALE GENOMIC DNA]</scope>
    <source>
        <strain evidence="13">ATCC 26659 / Pp 5 / PN500</strain>
    </source>
</reference>
<feature type="domain" description="Saposin B-type" evidence="11">
    <location>
        <begin position="136"/>
        <end position="207"/>
    </location>
</feature>
<dbReference type="PANTHER" id="PTHR11480">
    <property type="entry name" value="SAPOSIN-RELATED"/>
    <property type="match status" value="1"/>
</dbReference>
<dbReference type="GO" id="GO:0005764">
    <property type="term" value="C:lysosome"/>
    <property type="evidence" value="ECO:0007669"/>
    <property type="project" value="InterPro"/>
</dbReference>
<dbReference type="PRINTS" id="PR01797">
    <property type="entry name" value="SAPOSIN"/>
</dbReference>
<dbReference type="PROSITE" id="PS50015">
    <property type="entry name" value="SAP_B"/>
    <property type="match status" value="2"/>
</dbReference>
<keyword evidence="4" id="KW-0677">Repeat</keyword>
<dbReference type="Gene3D" id="2.60.120.650">
    <property type="entry name" value="Cupin"/>
    <property type="match status" value="1"/>
</dbReference>
<proteinExistence type="predicted"/>
<dbReference type="Pfam" id="PF13621">
    <property type="entry name" value="Cupin_8"/>
    <property type="match status" value="1"/>
</dbReference>
<evidence type="ECO:0000256" key="3">
    <source>
        <dbReference type="ARBA" id="ARBA00022729"/>
    </source>
</evidence>
<dbReference type="GO" id="GO:0006665">
    <property type="term" value="P:sphingolipid metabolic process"/>
    <property type="evidence" value="ECO:0007669"/>
    <property type="project" value="InterPro"/>
</dbReference>
<evidence type="ECO:0000313" key="12">
    <source>
        <dbReference type="EMBL" id="EFA80607.1"/>
    </source>
</evidence>
<dbReference type="InterPro" id="IPR051428">
    <property type="entry name" value="Sphingo_Act-Surfact_Prot"/>
</dbReference>
<dbReference type="Proteomes" id="UP000001396">
    <property type="component" value="Unassembled WGS sequence"/>
</dbReference>
<dbReference type="InterPro" id="IPR008138">
    <property type="entry name" value="SapB_2"/>
</dbReference>
<keyword evidence="2" id="KW-0964">Secreted</keyword>
<name>D3BDG3_HETP5</name>
<dbReference type="InterPro" id="IPR008139">
    <property type="entry name" value="SaposinB_dom"/>
</dbReference>
<accession>D3BDG3</accession>
<dbReference type="PANTHER" id="PTHR11480:SF98">
    <property type="entry name" value="SAPOSIN B-TYPE DOMAIN-CONTAINING PROTEIN"/>
    <property type="match status" value="1"/>
</dbReference>
<dbReference type="GeneID" id="31362028"/>
<evidence type="ECO:0000256" key="2">
    <source>
        <dbReference type="ARBA" id="ARBA00022525"/>
    </source>
</evidence>
<keyword evidence="5" id="KW-1015">Disulfide bond</keyword>
<evidence type="ECO:0000256" key="8">
    <source>
        <dbReference type="ARBA" id="ARBA00041094"/>
    </source>
</evidence>
<evidence type="ECO:0000259" key="11">
    <source>
        <dbReference type="PROSITE" id="PS50015"/>
    </source>
</evidence>
<evidence type="ECO:0000256" key="9">
    <source>
        <dbReference type="ARBA" id="ARBA00041785"/>
    </source>
</evidence>
<feature type="domain" description="Saposin B-type" evidence="11">
    <location>
        <begin position="21"/>
        <end position="102"/>
    </location>
</feature>
<dbReference type="GO" id="GO:0016020">
    <property type="term" value="C:membrane"/>
    <property type="evidence" value="ECO:0007669"/>
    <property type="project" value="GOC"/>
</dbReference>
<dbReference type="InterPro" id="IPR008373">
    <property type="entry name" value="Saposin"/>
</dbReference>
<evidence type="ECO:0000313" key="13">
    <source>
        <dbReference type="Proteomes" id="UP000001396"/>
    </source>
</evidence>
<sequence length="444" mass="51374">MKLLLTFVVIFAIFATAQANAELKCDLCQFVVNHAEQLVLKNHTQTQIIHQMEKSCHKLPHKWSGQCVSLIDGYGPLIIQKLVEREDPKTVCNQIHLCKKHHVSIEEEVEETVDDEVPFGKVEKHHFPIGHHHFGKKLECKACDFLVKKAEHYYHLNQRVDEIESALDHECNYFEIKPAVHICKKVVHKATAHIIAEFKKSTSPGVVGTWPCFNLWKSPSYLIGKIGDTEIPIREIGYDVGEWLGKTTNLKFSTFFENWLNNCNSEQQQQQQQQQLDEKQQQQQQQQPKYYLASLPVHKYFKELMNDYEVPDIPKEQGKSANLWIGSKGQVTPLHHDWSTGDPGMDGLHAIVSGRKLFRLFDPAANIKFIKRKNEWGLFHHATIDLDHPDYLANPEFQHAESLDVVLEQGVEADLFANEITSKVKEWIDLKFKQQQQQQQHQQQ</sequence>
<dbReference type="FunFam" id="1.10.225.10:FF:000008">
    <property type="entry name" value="Pulmonary surfactant-associated protein B"/>
    <property type="match status" value="1"/>
</dbReference>
<dbReference type="InParanoid" id="D3BDG3"/>
<dbReference type="RefSeq" id="XP_020432727.1">
    <property type="nucleotide sequence ID" value="XM_020577400.1"/>
</dbReference>
<keyword evidence="3 10" id="KW-0732">Signal</keyword>
<evidence type="ECO:0000256" key="5">
    <source>
        <dbReference type="ARBA" id="ARBA00023157"/>
    </source>
</evidence>
<evidence type="ECO:0000256" key="6">
    <source>
        <dbReference type="ARBA" id="ARBA00023180"/>
    </source>
</evidence>
<dbReference type="SUPFAM" id="SSF51197">
    <property type="entry name" value="Clavaminate synthase-like"/>
    <property type="match status" value="1"/>
</dbReference>
<dbReference type="InterPro" id="IPR011001">
    <property type="entry name" value="Saposin-like"/>
</dbReference>
<protein>
    <recommendedName>
        <fullName evidence="8">Pulmonary surfactant-associated protein B</fullName>
    </recommendedName>
    <alternativeName>
        <fullName evidence="9">Pulmonary surfactant-associated proteolipid SPL(Phe)</fullName>
    </alternativeName>
</protein>
<comment type="subcellular location">
    <subcellularLocation>
        <location evidence="1">Secreted</location>
        <location evidence="1">Extracellular space</location>
    </subcellularLocation>
</comment>
<evidence type="ECO:0000256" key="1">
    <source>
        <dbReference type="ARBA" id="ARBA00004239"/>
    </source>
</evidence>
<feature type="chain" id="PRO_5003042378" description="Pulmonary surfactant-associated protein B" evidence="10">
    <location>
        <begin position="20"/>
        <end position="444"/>
    </location>
</feature>
<comment type="caution">
    <text evidence="12">The sequence shown here is derived from an EMBL/GenBank/DDBJ whole genome shotgun (WGS) entry which is preliminary data.</text>
</comment>
<dbReference type="SUPFAM" id="SSF47862">
    <property type="entry name" value="Saposin"/>
    <property type="match status" value="2"/>
</dbReference>
<keyword evidence="13" id="KW-1185">Reference proteome</keyword>
<evidence type="ECO:0000256" key="4">
    <source>
        <dbReference type="ARBA" id="ARBA00022737"/>
    </source>
</evidence>
<dbReference type="AlphaFoldDB" id="D3BDG3"/>
<keyword evidence="6" id="KW-0325">Glycoprotein</keyword>